<dbReference type="VEuPathDB" id="FungiDB:HpaG806839"/>
<proteinExistence type="predicted"/>
<reference evidence="2" key="2">
    <citation type="submission" date="2015-06" db="UniProtKB">
        <authorList>
            <consortium name="EnsemblProtists"/>
        </authorList>
    </citation>
    <scope>IDENTIFICATION</scope>
    <source>
        <strain evidence="2">Emoy2</strain>
    </source>
</reference>
<reference evidence="3" key="1">
    <citation type="journal article" date="2010" name="Science">
        <title>Signatures of adaptation to obligate biotrophy in the Hyaloperonospora arabidopsidis genome.</title>
        <authorList>
            <person name="Baxter L."/>
            <person name="Tripathy S."/>
            <person name="Ishaque N."/>
            <person name="Boot N."/>
            <person name="Cabral A."/>
            <person name="Kemen E."/>
            <person name="Thines M."/>
            <person name="Ah-Fong A."/>
            <person name="Anderson R."/>
            <person name="Badejoko W."/>
            <person name="Bittner-Eddy P."/>
            <person name="Boore J.L."/>
            <person name="Chibucos M.C."/>
            <person name="Coates M."/>
            <person name="Dehal P."/>
            <person name="Delehaunty K."/>
            <person name="Dong S."/>
            <person name="Downton P."/>
            <person name="Dumas B."/>
            <person name="Fabro G."/>
            <person name="Fronick C."/>
            <person name="Fuerstenberg S.I."/>
            <person name="Fulton L."/>
            <person name="Gaulin E."/>
            <person name="Govers F."/>
            <person name="Hughes L."/>
            <person name="Humphray S."/>
            <person name="Jiang R.H."/>
            <person name="Judelson H."/>
            <person name="Kamoun S."/>
            <person name="Kyung K."/>
            <person name="Meijer H."/>
            <person name="Minx P."/>
            <person name="Morris P."/>
            <person name="Nelson J."/>
            <person name="Phuntumart V."/>
            <person name="Qutob D."/>
            <person name="Rehmany A."/>
            <person name="Rougon-Cardoso A."/>
            <person name="Ryden P."/>
            <person name="Torto-Alalibo T."/>
            <person name="Studholme D."/>
            <person name="Wang Y."/>
            <person name="Win J."/>
            <person name="Wood J."/>
            <person name="Clifton S.W."/>
            <person name="Rogers J."/>
            <person name="Van den Ackerveken G."/>
            <person name="Jones J.D."/>
            <person name="McDowell J.M."/>
            <person name="Beynon J."/>
            <person name="Tyler B.M."/>
        </authorList>
    </citation>
    <scope>NUCLEOTIDE SEQUENCE [LARGE SCALE GENOMIC DNA]</scope>
    <source>
        <strain evidence="3">Emoy2</strain>
    </source>
</reference>
<protein>
    <submittedName>
        <fullName evidence="2">Uncharacterized protein</fullName>
    </submittedName>
</protein>
<organism evidence="2 3">
    <name type="scientific">Hyaloperonospora arabidopsidis (strain Emoy2)</name>
    <name type="common">Downy mildew agent</name>
    <name type="synonym">Peronospora arabidopsidis</name>
    <dbReference type="NCBI Taxonomy" id="559515"/>
    <lineage>
        <taxon>Eukaryota</taxon>
        <taxon>Sar</taxon>
        <taxon>Stramenopiles</taxon>
        <taxon>Oomycota</taxon>
        <taxon>Peronosporomycetes</taxon>
        <taxon>Peronosporales</taxon>
        <taxon>Peronosporaceae</taxon>
        <taxon>Hyaloperonospora</taxon>
    </lineage>
</organism>
<dbReference type="HOGENOM" id="CLU_174373_1_0_1"/>
<evidence type="ECO:0000313" key="2">
    <source>
        <dbReference type="EnsemblProtists" id="HpaP806839"/>
    </source>
</evidence>
<feature type="region of interest" description="Disordered" evidence="1">
    <location>
        <begin position="30"/>
        <end position="53"/>
    </location>
</feature>
<keyword evidence="3" id="KW-1185">Reference proteome</keyword>
<accession>M4BKA6</accession>
<evidence type="ECO:0000256" key="1">
    <source>
        <dbReference type="SAM" id="MobiDB-lite"/>
    </source>
</evidence>
<evidence type="ECO:0000313" key="3">
    <source>
        <dbReference type="Proteomes" id="UP000011713"/>
    </source>
</evidence>
<dbReference type="EMBL" id="JH598349">
    <property type="status" value="NOT_ANNOTATED_CDS"/>
    <property type="molecule type" value="Genomic_DNA"/>
</dbReference>
<name>M4BKA6_HYAAE</name>
<dbReference type="InParanoid" id="M4BKA6"/>
<dbReference type="EnsemblProtists" id="HpaT806839">
    <property type="protein sequence ID" value="HpaP806839"/>
    <property type="gene ID" value="HpaG806839"/>
</dbReference>
<sequence>MERLLTRGCTTNECDDLACGLVVAPKAHHQNKSSGLGRGCPPNGQHPSDNEPMQMIGNAMILVRLENRT</sequence>
<dbReference type="Proteomes" id="UP000011713">
    <property type="component" value="Unassembled WGS sequence"/>
</dbReference>
<dbReference type="AlphaFoldDB" id="M4BKA6"/>